<gene>
    <name evidence="4" type="ORF">CYCCA115_LOCUS10784</name>
</gene>
<dbReference type="EMBL" id="CAKOGP040001714">
    <property type="protein sequence ID" value="CAJ1946680.1"/>
    <property type="molecule type" value="Genomic_DNA"/>
</dbReference>
<dbReference type="PIRSF" id="PIRSF003170">
    <property type="entry name" value="Pet18p"/>
    <property type="match status" value="1"/>
</dbReference>
<dbReference type="SUPFAM" id="SSF48613">
    <property type="entry name" value="Heme oxygenase-like"/>
    <property type="match status" value="1"/>
</dbReference>
<dbReference type="PANTHER" id="PTHR43198:SF2">
    <property type="entry name" value="SI:CH1073-67J19.1-RELATED"/>
    <property type="match status" value="1"/>
</dbReference>
<dbReference type="Gene3D" id="1.20.910.10">
    <property type="entry name" value="Heme oxygenase-like"/>
    <property type="match status" value="1"/>
</dbReference>
<dbReference type="Proteomes" id="UP001295423">
    <property type="component" value="Unassembled WGS sequence"/>
</dbReference>
<reference evidence="4" key="1">
    <citation type="submission" date="2023-08" db="EMBL/GenBank/DDBJ databases">
        <authorList>
            <person name="Audoor S."/>
            <person name="Bilcke G."/>
        </authorList>
    </citation>
    <scope>NUCLEOTIDE SEQUENCE</scope>
</reference>
<evidence type="ECO:0000256" key="1">
    <source>
        <dbReference type="PIRSR" id="PIRSR003170-1"/>
    </source>
</evidence>
<feature type="active site" description="Proton donor" evidence="1">
    <location>
        <position position="206"/>
    </location>
</feature>
<name>A0AAD2JGA6_9STRA</name>
<dbReference type="InterPro" id="IPR016084">
    <property type="entry name" value="Haem_Oase-like_multi-hlx"/>
</dbReference>
<sequence length="216" mass="24911">MRYTDQLREAAGDQWNRVIHHKFTKDLAAGTIDHDSLKKYLIQDHRFLDSFVVLLASIIAKAKTLEDRIPGCQFLALITGKENTYFERSFEALKVSQEERSSIPNAACTTGFCDLMRSVAATGSLAEMLAVIVVCEWSYLSWGELVLEEHVRKDFYCYEWVDLHSGDYFTSVVEYLRSLLDKEVETMNDAEKEACQARFLETVQLEEDFFDFAMKK</sequence>
<dbReference type="CDD" id="cd19358">
    <property type="entry name" value="TenA_E_Spr0628-like"/>
    <property type="match status" value="1"/>
</dbReference>
<dbReference type="GO" id="GO:0006772">
    <property type="term" value="P:thiamine metabolic process"/>
    <property type="evidence" value="ECO:0007669"/>
    <property type="project" value="UniProtKB-ARBA"/>
</dbReference>
<dbReference type="Pfam" id="PF03070">
    <property type="entry name" value="TENA_THI-4"/>
    <property type="match status" value="1"/>
</dbReference>
<evidence type="ECO:0000259" key="3">
    <source>
        <dbReference type="Pfam" id="PF03070"/>
    </source>
</evidence>
<proteinExistence type="predicted"/>
<dbReference type="GO" id="GO:0005829">
    <property type="term" value="C:cytosol"/>
    <property type="evidence" value="ECO:0007669"/>
    <property type="project" value="TreeGrafter"/>
</dbReference>
<organism evidence="4 5">
    <name type="scientific">Cylindrotheca closterium</name>
    <dbReference type="NCBI Taxonomy" id="2856"/>
    <lineage>
        <taxon>Eukaryota</taxon>
        <taxon>Sar</taxon>
        <taxon>Stramenopiles</taxon>
        <taxon>Ochrophyta</taxon>
        <taxon>Bacillariophyta</taxon>
        <taxon>Bacillariophyceae</taxon>
        <taxon>Bacillariophycidae</taxon>
        <taxon>Bacillariales</taxon>
        <taxon>Bacillariaceae</taxon>
        <taxon>Cylindrotheca</taxon>
    </lineage>
</organism>
<feature type="binding site" evidence="2">
    <location>
        <position position="136"/>
    </location>
    <ligand>
        <name>substrate</name>
    </ligand>
</feature>
<comment type="caution">
    <text evidence="4">The sequence shown here is derived from an EMBL/GenBank/DDBJ whole genome shotgun (WGS) entry which is preliminary data.</text>
</comment>
<feature type="binding site" evidence="2">
    <location>
        <position position="82"/>
    </location>
    <ligand>
        <name>substrate</name>
    </ligand>
</feature>
<dbReference type="PANTHER" id="PTHR43198">
    <property type="entry name" value="BIFUNCTIONAL TH2 PROTEIN"/>
    <property type="match status" value="1"/>
</dbReference>
<dbReference type="AlphaFoldDB" id="A0AAD2JGA6"/>
<evidence type="ECO:0000256" key="2">
    <source>
        <dbReference type="PIRSR" id="PIRSR003170-2"/>
    </source>
</evidence>
<dbReference type="InterPro" id="IPR050967">
    <property type="entry name" value="Thiamine_Salvage_TenA"/>
</dbReference>
<keyword evidence="5" id="KW-1185">Reference proteome</keyword>
<accession>A0AAD2JGA6</accession>
<evidence type="ECO:0000313" key="4">
    <source>
        <dbReference type="EMBL" id="CAJ1946680.1"/>
    </source>
</evidence>
<dbReference type="InterPro" id="IPR026285">
    <property type="entry name" value="TenA_E"/>
</dbReference>
<feature type="domain" description="Thiaminase-2/PQQC" evidence="3">
    <location>
        <begin position="14"/>
        <end position="214"/>
    </location>
</feature>
<evidence type="ECO:0000313" key="5">
    <source>
        <dbReference type="Proteomes" id="UP001295423"/>
    </source>
</evidence>
<dbReference type="InterPro" id="IPR004305">
    <property type="entry name" value="Thiaminase-2/PQQC"/>
</dbReference>
<protein>
    <recommendedName>
        <fullName evidence="3">Thiaminase-2/PQQC domain-containing protein</fullName>
    </recommendedName>
</protein>
<feature type="binding site" evidence="2">
    <location>
        <position position="44"/>
    </location>
    <ligand>
        <name>substrate</name>
    </ligand>
</feature>